<sequence>MAAGLHWFLKYACRSSVSWNITGGNNIDGSCFTSAFLEGLEQQGGMRRERSVPWHYYQNVVTPSYSMTYWSWDRWEAEIDWMALQGINLPLAFSGQEYVWQKVWDQFGLTEKDVAEHFSGPSFLAWNRMGNLRGYAGPLPQSYIDDQAVLQRRILARMRSFGMTPVFPAFAGFVPAALAAQRPELNIVRSENWCNFPDQYCCVHLLDPLEPVFQDIGSAFIKALRDVFGSDSVSFYAADTFNEMKPPTDNPTYLTNVTTAIYKAMATADPQAKWLMQAWLFYDKQEFWKPPQIKALVTGVPKGALVMLDLYAEVSPLWKATESFYGADFIFCMLHNFGGNIEMYGALPAVAHLPQEPLQNSSGMIGIGMCPEGIEQNPIVYDLMSEWAFRREPVPLGPWVADYARRRYGPSTPEDALKAWALLLGSVYNATDSHTDHSRDIPTSRPGLTPFEIGLWGLRPQLWYNPDQVVEAWGLLLQSAPHLGTVQPFLYDLVDVGRQVLSKLATAMWNATAEEYTARAAARMQAEAQRLLELLDDLEELLATHSGFLLGPRLAEARAAGHTSEESGLYEWNLRTQLSVWGTSPKGGSEVEDYANREWAGLISSYYKPRWQAWLNRLREDLEDGRMYDAEEWRMDSLSLTLNWAHSRDELPQTPHGNSVEVSKRLFGKYAGTGADMSMLVNSA</sequence>
<evidence type="ECO:0000313" key="4">
    <source>
        <dbReference type="Proteomes" id="UP001497392"/>
    </source>
</evidence>
<evidence type="ECO:0000259" key="1">
    <source>
        <dbReference type="Pfam" id="PF05089"/>
    </source>
</evidence>
<reference evidence="3 4" key="1">
    <citation type="submission" date="2024-06" db="EMBL/GenBank/DDBJ databases">
        <authorList>
            <person name="Kraege A."/>
            <person name="Thomma B."/>
        </authorList>
    </citation>
    <scope>NUCLEOTIDE SEQUENCE [LARGE SCALE GENOMIC DNA]</scope>
</reference>
<dbReference type="Pfam" id="PF12972">
    <property type="entry name" value="NAGLU_C"/>
    <property type="match status" value="1"/>
</dbReference>
<dbReference type="InterPro" id="IPR007781">
    <property type="entry name" value="NAGLU"/>
</dbReference>
<keyword evidence="4" id="KW-1185">Reference proteome</keyword>
<evidence type="ECO:0000313" key="3">
    <source>
        <dbReference type="EMBL" id="CAL5229140.1"/>
    </source>
</evidence>
<dbReference type="PANTHER" id="PTHR12872">
    <property type="entry name" value="ALPHA-N-ACETYLGLUCOSAMINIDASE"/>
    <property type="match status" value="1"/>
</dbReference>
<name>A0ABP1GCX7_9CHLO</name>
<feature type="domain" description="Alpha-N-acetylglucosaminidase tim-barrel" evidence="1">
    <location>
        <begin position="56"/>
        <end position="390"/>
    </location>
</feature>
<dbReference type="PANTHER" id="PTHR12872:SF1">
    <property type="entry name" value="ALPHA-N-ACETYLGLUCOSAMINIDASE"/>
    <property type="match status" value="1"/>
</dbReference>
<dbReference type="Pfam" id="PF05089">
    <property type="entry name" value="NAGLU"/>
    <property type="match status" value="1"/>
</dbReference>
<dbReference type="Gene3D" id="3.20.20.80">
    <property type="entry name" value="Glycosidases"/>
    <property type="match status" value="1"/>
</dbReference>
<gene>
    <name evidence="3" type="primary">g12413</name>
    <name evidence="3" type="ORF">VP750_LOCUS11046</name>
</gene>
<protein>
    <submittedName>
        <fullName evidence="3">G12413 protein</fullName>
    </submittedName>
</protein>
<organism evidence="3 4">
    <name type="scientific">Coccomyxa viridis</name>
    <dbReference type="NCBI Taxonomy" id="1274662"/>
    <lineage>
        <taxon>Eukaryota</taxon>
        <taxon>Viridiplantae</taxon>
        <taxon>Chlorophyta</taxon>
        <taxon>core chlorophytes</taxon>
        <taxon>Trebouxiophyceae</taxon>
        <taxon>Trebouxiophyceae incertae sedis</taxon>
        <taxon>Coccomyxaceae</taxon>
        <taxon>Coccomyxa</taxon>
    </lineage>
</organism>
<feature type="domain" description="Alpha-N-acetylglucosaminidase C-terminal" evidence="2">
    <location>
        <begin position="399"/>
        <end position="668"/>
    </location>
</feature>
<dbReference type="InterPro" id="IPR024733">
    <property type="entry name" value="NAGLU_tim-barrel"/>
</dbReference>
<comment type="caution">
    <text evidence="3">The sequence shown here is derived from an EMBL/GenBank/DDBJ whole genome shotgun (WGS) entry which is preliminary data.</text>
</comment>
<accession>A0ABP1GCX7</accession>
<dbReference type="InterPro" id="IPR024732">
    <property type="entry name" value="NAGLU_C"/>
</dbReference>
<evidence type="ECO:0000259" key="2">
    <source>
        <dbReference type="Pfam" id="PF12972"/>
    </source>
</evidence>
<dbReference type="Proteomes" id="UP001497392">
    <property type="component" value="Unassembled WGS sequence"/>
</dbReference>
<dbReference type="EMBL" id="CAXHTA020000020">
    <property type="protein sequence ID" value="CAL5229140.1"/>
    <property type="molecule type" value="Genomic_DNA"/>
</dbReference>
<dbReference type="Gene3D" id="1.20.120.670">
    <property type="entry name" value="N-acetyl-b-d-glucoasminidase"/>
    <property type="match status" value="1"/>
</dbReference>
<proteinExistence type="predicted"/>